<evidence type="ECO:0000313" key="3">
    <source>
        <dbReference type="Proteomes" id="UP001165121"/>
    </source>
</evidence>
<sequence>MEVSSLKSSGTASIRTPVQARLSPVLSAEVQVKAFVADQVRRWERDVSERSFPQTSSMIGLASGSFGFIVISVCGPDYLGVSAEVDVDGGGSGRLDRRDGADTSDIWSSGGLDGCDDPTNKAHPDFNVVEEMLILLTIEMVELRQLLVRAAEIQVSARAEQPRPEGVVLEPDVEMSDREVELLGRDYVLMLKVSGLQKPRSPRGPSLGEPGTRRIQRVPALAPPSSIPTPESLQSVSSSAFRSLEGARPRSMSSGPEPSVKSESQATSSLFGTTGG</sequence>
<feature type="region of interest" description="Disordered" evidence="1">
    <location>
        <begin position="90"/>
        <end position="118"/>
    </location>
</feature>
<keyword evidence="3" id="KW-1185">Reference proteome</keyword>
<protein>
    <submittedName>
        <fullName evidence="2">Unnamed protein product</fullName>
    </submittedName>
</protein>
<accession>A0A9W6XU30</accession>
<gene>
    <name evidence="2" type="ORF">Pfra01_001661100</name>
</gene>
<dbReference type="AlphaFoldDB" id="A0A9W6XU30"/>
<name>A0A9W6XU30_9STRA</name>
<organism evidence="2 3">
    <name type="scientific">Phytophthora fragariaefolia</name>
    <dbReference type="NCBI Taxonomy" id="1490495"/>
    <lineage>
        <taxon>Eukaryota</taxon>
        <taxon>Sar</taxon>
        <taxon>Stramenopiles</taxon>
        <taxon>Oomycota</taxon>
        <taxon>Peronosporomycetes</taxon>
        <taxon>Peronosporales</taxon>
        <taxon>Peronosporaceae</taxon>
        <taxon>Phytophthora</taxon>
    </lineage>
</organism>
<dbReference type="EMBL" id="BSXT01001886">
    <property type="protein sequence ID" value="GMF45842.1"/>
    <property type="molecule type" value="Genomic_DNA"/>
</dbReference>
<evidence type="ECO:0000313" key="2">
    <source>
        <dbReference type="EMBL" id="GMF45842.1"/>
    </source>
</evidence>
<reference evidence="2" key="1">
    <citation type="submission" date="2023-04" db="EMBL/GenBank/DDBJ databases">
        <title>Phytophthora fragariaefolia NBRC 109709.</title>
        <authorList>
            <person name="Ichikawa N."/>
            <person name="Sato H."/>
            <person name="Tonouchi N."/>
        </authorList>
    </citation>
    <scope>NUCLEOTIDE SEQUENCE</scope>
    <source>
        <strain evidence="2">NBRC 109709</strain>
    </source>
</reference>
<proteinExistence type="predicted"/>
<feature type="region of interest" description="Disordered" evidence="1">
    <location>
        <begin position="221"/>
        <end position="276"/>
    </location>
</feature>
<dbReference type="Proteomes" id="UP001165121">
    <property type="component" value="Unassembled WGS sequence"/>
</dbReference>
<feature type="compositionally biased region" description="Polar residues" evidence="1">
    <location>
        <begin position="251"/>
        <end position="276"/>
    </location>
</feature>
<feature type="compositionally biased region" description="Polar residues" evidence="1">
    <location>
        <begin position="228"/>
        <end position="241"/>
    </location>
</feature>
<comment type="caution">
    <text evidence="2">The sequence shown here is derived from an EMBL/GenBank/DDBJ whole genome shotgun (WGS) entry which is preliminary data.</text>
</comment>
<evidence type="ECO:0000256" key="1">
    <source>
        <dbReference type="SAM" id="MobiDB-lite"/>
    </source>
</evidence>